<dbReference type="InterPro" id="IPR000326">
    <property type="entry name" value="PAP2/HPO"/>
</dbReference>
<comment type="caution">
    <text evidence="4">The sequence shown here is derived from an EMBL/GenBank/DDBJ whole genome shotgun (WGS) entry which is preliminary data.</text>
</comment>
<accession>A0ABP8LEB9</accession>
<evidence type="ECO:0000313" key="5">
    <source>
        <dbReference type="Proteomes" id="UP001500622"/>
    </source>
</evidence>
<feature type="transmembrane region" description="Helical" evidence="2">
    <location>
        <begin position="254"/>
        <end position="272"/>
    </location>
</feature>
<feature type="domain" description="Phosphatidic acid phosphatase type 2/haloperoxidase" evidence="3">
    <location>
        <begin position="399"/>
        <end position="512"/>
    </location>
</feature>
<dbReference type="PANTHER" id="PTHR14969:SF13">
    <property type="entry name" value="AT30094P"/>
    <property type="match status" value="1"/>
</dbReference>
<feature type="domain" description="Phosphatidic acid phosphatase type 2/haloperoxidase" evidence="3">
    <location>
        <begin position="155"/>
        <end position="269"/>
    </location>
</feature>
<keyword evidence="2" id="KW-0812">Transmembrane</keyword>
<protein>
    <recommendedName>
        <fullName evidence="3">Phosphatidic acid phosphatase type 2/haloperoxidase domain-containing protein</fullName>
    </recommendedName>
</protein>
<keyword evidence="2" id="KW-1133">Transmembrane helix</keyword>
<keyword evidence="2" id="KW-0472">Membrane</keyword>
<evidence type="ECO:0000256" key="2">
    <source>
        <dbReference type="SAM" id="Phobius"/>
    </source>
</evidence>
<evidence type="ECO:0000313" key="4">
    <source>
        <dbReference type="EMBL" id="GAA4426791.1"/>
    </source>
</evidence>
<sequence>MGRADGRRVASPGFDLATEGPHIVKRRTPGKGRHPAGAVPPTTDPHTDAALDEDQSAGEDLSGSGRLGGLSVMGLVVVVVGAVPFLVLLVLVETRWTPLHELDRAVAQGLNDLLAARPGAVRVLQILTEAGGGSTAGFVMAIAVLWLLIRHRRRLAAYMAVTGIGLAILVPVTKALIGRARPELALPVVDLPTNASFPSGHAMTSLVTWGALALVALPVVKPSRRRLLIFGATALVVLVGFTRLALGVHFVTDVLAGWALGTAWLAVTTMAFRRWLRARGDWVGQAGLGQEPAPGMHLRTIDEAALPGGRRSAMRIGLAALGTCLVVAGMGLLVTGPLAGTAVGRWDTLALEQLVSLRSGQLTQVVNAVGSLGGLWGIVTATVAVAVLSLAHRGSWRPVLFTVLAVTGEVVLYGVVSQVVARTRPDVRDLTEGLPTSASFPSGHVAAVTAVYGALCLIVLTYGHGRWRWLIVAAATLVIISIMVGRVYLAAHYPTDTIGGLLLSLMWLAGLHRYVLAPRTGEPSSWTWHTGPALHGWQPPASPPSANT</sequence>
<dbReference type="Proteomes" id="UP001500622">
    <property type="component" value="Unassembled WGS sequence"/>
</dbReference>
<feature type="transmembrane region" description="Helical" evidence="2">
    <location>
        <begin position="156"/>
        <end position="177"/>
    </location>
</feature>
<dbReference type="SMART" id="SM00014">
    <property type="entry name" value="acidPPc"/>
    <property type="match status" value="2"/>
</dbReference>
<feature type="transmembrane region" description="Helical" evidence="2">
    <location>
        <begin position="399"/>
        <end position="421"/>
    </location>
</feature>
<dbReference type="InterPro" id="IPR036938">
    <property type="entry name" value="PAP2/HPO_sf"/>
</dbReference>
<evidence type="ECO:0000256" key="1">
    <source>
        <dbReference type="SAM" id="MobiDB-lite"/>
    </source>
</evidence>
<feature type="region of interest" description="Disordered" evidence="1">
    <location>
        <begin position="1"/>
        <end position="60"/>
    </location>
</feature>
<feature type="transmembrane region" description="Helical" evidence="2">
    <location>
        <begin position="70"/>
        <end position="92"/>
    </location>
</feature>
<dbReference type="PANTHER" id="PTHR14969">
    <property type="entry name" value="SPHINGOSINE-1-PHOSPHATE PHOSPHOHYDROLASE"/>
    <property type="match status" value="1"/>
</dbReference>
<dbReference type="EMBL" id="BAABGN010000011">
    <property type="protein sequence ID" value="GAA4426791.1"/>
    <property type="molecule type" value="Genomic_DNA"/>
</dbReference>
<feature type="transmembrane region" description="Helical" evidence="2">
    <location>
        <begin position="197"/>
        <end position="220"/>
    </location>
</feature>
<gene>
    <name evidence="4" type="ORF">GCM10023169_25990</name>
</gene>
<dbReference type="Gene3D" id="1.20.144.10">
    <property type="entry name" value="Phosphatidic acid phosphatase type 2/haloperoxidase"/>
    <property type="match status" value="2"/>
</dbReference>
<feature type="transmembrane region" description="Helical" evidence="2">
    <location>
        <begin position="469"/>
        <end position="491"/>
    </location>
</feature>
<reference evidence="5" key="1">
    <citation type="journal article" date="2019" name="Int. J. Syst. Evol. Microbiol.">
        <title>The Global Catalogue of Microorganisms (GCM) 10K type strain sequencing project: providing services to taxonomists for standard genome sequencing and annotation.</title>
        <authorList>
            <consortium name="The Broad Institute Genomics Platform"/>
            <consortium name="The Broad Institute Genome Sequencing Center for Infectious Disease"/>
            <person name="Wu L."/>
            <person name="Ma J."/>
        </authorList>
    </citation>
    <scope>NUCLEOTIDE SEQUENCE [LARGE SCALE GENOMIC DNA]</scope>
    <source>
        <strain evidence="5">JCM 17810</strain>
    </source>
</reference>
<name>A0ABP8LEB9_9MICO</name>
<dbReference type="SUPFAM" id="SSF48317">
    <property type="entry name" value="Acid phosphatase/Vanadium-dependent haloperoxidase"/>
    <property type="match status" value="2"/>
</dbReference>
<feature type="transmembrane region" description="Helical" evidence="2">
    <location>
        <begin position="130"/>
        <end position="149"/>
    </location>
</feature>
<feature type="transmembrane region" description="Helical" evidence="2">
    <location>
        <begin position="316"/>
        <end position="339"/>
    </location>
</feature>
<organism evidence="4 5">
    <name type="scientific">Georgenia halophila</name>
    <dbReference type="NCBI Taxonomy" id="620889"/>
    <lineage>
        <taxon>Bacteria</taxon>
        <taxon>Bacillati</taxon>
        <taxon>Actinomycetota</taxon>
        <taxon>Actinomycetes</taxon>
        <taxon>Micrococcales</taxon>
        <taxon>Bogoriellaceae</taxon>
        <taxon>Georgenia</taxon>
    </lineage>
</organism>
<feature type="compositionally biased region" description="Basic residues" evidence="1">
    <location>
        <begin position="23"/>
        <end position="34"/>
    </location>
</feature>
<feature type="transmembrane region" description="Helical" evidence="2">
    <location>
        <begin position="227"/>
        <end position="248"/>
    </location>
</feature>
<feature type="transmembrane region" description="Helical" evidence="2">
    <location>
        <begin position="441"/>
        <end position="462"/>
    </location>
</feature>
<evidence type="ECO:0000259" key="3">
    <source>
        <dbReference type="SMART" id="SM00014"/>
    </source>
</evidence>
<dbReference type="Pfam" id="PF01569">
    <property type="entry name" value="PAP2"/>
    <property type="match status" value="2"/>
</dbReference>
<proteinExistence type="predicted"/>
<feature type="transmembrane region" description="Helical" evidence="2">
    <location>
        <begin position="497"/>
        <end position="516"/>
    </location>
</feature>
<feature type="transmembrane region" description="Helical" evidence="2">
    <location>
        <begin position="365"/>
        <end position="387"/>
    </location>
</feature>
<dbReference type="CDD" id="cd03392">
    <property type="entry name" value="PAP2_like_2"/>
    <property type="match status" value="2"/>
</dbReference>
<keyword evidence="5" id="KW-1185">Reference proteome</keyword>